<evidence type="ECO:0000256" key="2">
    <source>
        <dbReference type="ARBA" id="ARBA00022980"/>
    </source>
</evidence>
<evidence type="ECO:0000256" key="6">
    <source>
        <dbReference type="RuleBase" id="RU003930"/>
    </source>
</evidence>
<dbReference type="GO" id="GO:1990904">
    <property type="term" value="C:ribonucleoprotein complex"/>
    <property type="evidence" value="ECO:0007669"/>
    <property type="project" value="UniProtKB-KW"/>
</dbReference>
<keyword evidence="5" id="KW-0699">rRNA-binding</keyword>
<dbReference type="FunFam" id="3.30.1440.10:FF:000001">
    <property type="entry name" value="50S ribosomal protein L5"/>
    <property type="match status" value="1"/>
</dbReference>
<feature type="domain" description="Large ribosomal subunit protein uL5 C-terminal" evidence="8">
    <location>
        <begin position="88"/>
        <end position="181"/>
    </location>
</feature>
<dbReference type="GO" id="GO:0005840">
    <property type="term" value="C:ribosome"/>
    <property type="evidence" value="ECO:0007669"/>
    <property type="project" value="UniProtKB-KW"/>
</dbReference>
<reference evidence="9" key="2">
    <citation type="journal article" date="2013" name="Mar. Genomics">
        <title>Expression of sulfatases in Rhodopirellula baltica and the diversity of sulfatases in the genus Rhodopirellula.</title>
        <authorList>
            <person name="Wegner C.E."/>
            <person name="Richter-Heitmann T."/>
            <person name="Klindworth A."/>
            <person name="Klockow C."/>
            <person name="Richter M."/>
            <person name="Achstetter T."/>
            <person name="Glockner F.O."/>
            <person name="Harder J."/>
        </authorList>
    </citation>
    <scope>NUCLEOTIDE SEQUENCE [LARGE SCALE GENOMIC DNA]</scope>
    <source>
        <strain evidence="9">6C</strain>
    </source>
</reference>
<dbReference type="PATRIC" id="fig|1263867.3.peg.6122"/>
<protein>
    <recommendedName>
        <fullName evidence="4 5">Large ribosomal subunit protein uL5</fullName>
    </recommendedName>
</protein>
<comment type="function">
    <text evidence="5">This is 1 of the proteins that bind and probably mediate the attachment of the 5S RNA into the large ribosomal subunit, where it forms part of the central protuberance. In the 70S ribosome it contacts protein S13 of the 30S subunit (bridge B1b), connecting the 2 subunits; this bridge is implicated in subunit movement. Contacts the P site tRNA; the 5S rRNA and some of its associated proteins might help stabilize positioning of ribosome-bound tRNAs.</text>
</comment>
<dbReference type="InterPro" id="IPR002132">
    <property type="entry name" value="Ribosomal_uL5"/>
</dbReference>
<dbReference type="PANTHER" id="PTHR11994">
    <property type="entry name" value="60S RIBOSOMAL PROTEIN L11-RELATED"/>
    <property type="match status" value="1"/>
</dbReference>
<dbReference type="InterPro" id="IPR031310">
    <property type="entry name" value="Ribosomal_uL5_N"/>
</dbReference>
<keyword evidence="5" id="KW-0820">tRNA-binding</keyword>
<proteinExistence type="inferred from homology"/>
<evidence type="ECO:0000259" key="7">
    <source>
        <dbReference type="Pfam" id="PF00281"/>
    </source>
</evidence>
<dbReference type="GO" id="GO:0000049">
    <property type="term" value="F:tRNA binding"/>
    <property type="evidence" value="ECO:0007669"/>
    <property type="project" value="UniProtKB-UniRule"/>
</dbReference>
<evidence type="ECO:0000313" key="10">
    <source>
        <dbReference type="Proteomes" id="UP000011529"/>
    </source>
</evidence>
<dbReference type="GO" id="GO:0003735">
    <property type="term" value="F:structural constituent of ribosome"/>
    <property type="evidence" value="ECO:0007669"/>
    <property type="project" value="InterPro"/>
</dbReference>
<sequence>MSSNIPRMQQRYDESVRAALTETYGYKNVHQVPRLLKISMNMGVGAAVGDKKVLDLAIDSMTQITGQKPVTTIARKSIAGFRLREGMPIGCMVTMRRQRMYEFLDRLVSIVLPRVRDFRGISRKAFDGNGNYTLGLNEQLVFPELNPDKFVRPQGMNITFVTSAKTDDEAREMLRLFGMPFKQPKEKEQAGAA</sequence>
<comment type="caution">
    <text evidence="9">The sequence shown here is derived from an EMBL/GenBank/DDBJ whole genome shotgun (WGS) entry which is preliminary data.</text>
</comment>
<dbReference type="GO" id="GO:0006412">
    <property type="term" value="P:translation"/>
    <property type="evidence" value="ECO:0007669"/>
    <property type="project" value="UniProtKB-UniRule"/>
</dbReference>
<reference evidence="9" key="1">
    <citation type="submission" date="2012-11" db="EMBL/GenBank/DDBJ databases">
        <title>Permanent draft genomes of Rhodopirellula europaea strain SH398 and 6C.</title>
        <authorList>
            <person name="Richter M."/>
            <person name="Richter-Heitmann T."/>
            <person name="Frank C."/>
            <person name="Harder J."/>
            <person name="Glockner F.O."/>
        </authorList>
    </citation>
    <scope>NUCLEOTIDE SEQUENCE</scope>
    <source>
        <strain evidence="9">6C</strain>
    </source>
</reference>
<dbReference type="Gene3D" id="3.30.1440.10">
    <property type="match status" value="1"/>
</dbReference>
<dbReference type="PIRSF" id="PIRSF002161">
    <property type="entry name" value="Ribosomal_L5"/>
    <property type="match status" value="1"/>
</dbReference>
<dbReference type="EMBL" id="ANMO01000257">
    <property type="protein sequence ID" value="EMB13487.1"/>
    <property type="molecule type" value="Genomic_DNA"/>
</dbReference>
<dbReference type="AlphaFoldDB" id="M2ALE7"/>
<organism evidence="9 10">
    <name type="scientific">Rhodopirellula europaea 6C</name>
    <dbReference type="NCBI Taxonomy" id="1263867"/>
    <lineage>
        <taxon>Bacteria</taxon>
        <taxon>Pseudomonadati</taxon>
        <taxon>Planctomycetota</taxon>
        <taxon>Planctomycetia</taxon>
        <taxon>Pirellulales</taxon>
        <taxon>Pirellulaceae</taxon>
        <taxon>Rhodopirellula</taxon>
    </lineage>
</organism>
<dbReference type="InterPro" id="IPR031309">
    <property type="entry name" value="Ribosomal_uL5_C"/>
</dbReference>
<comment type="similarity">
    <text evidence="1 5 6">Belongs to the universal ribosomal protein uL5 family.</text>
</comment>
<dbReference type="NCBIfam" id="NF000585">
    <property type="entry name" value="PRK00010.1"/>
    <property type="match status" value="1"/>
</dbReference>
<evidence type="ECO:0000313" key="9">
    <source>
        <dbReference type="EMBL" id="EMB13487.1"/>
    </source>
</evidence>
<comment type="subunit">
    <text evidence="5">Part of the 50S ribosomal subunit; part of the 5S rRNA/L5/L18/L25 subcomplex. Contacts the 5S rRNA and the P site tRNA. Forms a bridge to the 30S subunit in the 70S ribosome.</text>
</comment>
<name>M2ALE7_9BACT</name>
<gene>
    <name evidence="5" type="primary">rplE</name>
    <name evidence="9" type="ORF">RE6C_05715</name>
</gene>
<dbReference type="InterPro" id="IPR020929">
    <property type="entry name" value="Ribosomal_uL5_CS"/>
</dbReference>
<dbReference type="InterPro" id="IPR022803">
    <property type="entry name" value="Ribosomal_uL5_dom_sf"/>
</dbReference>
<evidence type="ECO:0000256" key="4">
    <source>
        <dbReference type="ARBA" id="ARBA00035245"/>
    </source>
</evidence>
<dbReference type="Proteomes" id="UP000011529">
    <property type="component" value="Unassembled WGS sequence"/>
</dbReference>
<dbReference type="InterPro" id="IPR020930">
    <property type="entry name" value="Ribosomal_uL5_bac-type"/>
</dbReference>
<accession>M2ALE7</accession>
<evidence type="ECO:0000256" key="5">
    <source>
        <dbReference type="HAMAP-Rule" id="MF_01333"/>
    </source>
</evidence>
<evidence type="ECO:0000259" key="8">
    <source>
        <dbReference type="Pfam" id="PF00673"/>
    </source>
</evidence>
<keyword evidence="10" id="KW-1185">Reference proteome</keyword>
<dbReference type="HAMAP" id="MF_01333_B">
    <property type="entry name" value="Ribosomal_uL5_B"/>
    <property type="match status" value="1"/>
</dbReference>
<keyword evidence="2 5" id="KW-0689">Ribosomal protein</keyword>
<dbReference type="SUPFAM" id="SSF55282">
    <property type="entry name" value="RL5-like"/>
    <property type="match status" value="1"/>
</dbReference>
<evidence type="ECO:0000256" key="3">
    <source>
        <dbReference type="ARBA" id="ARBA00023274"/>
    </source>
</evidence>
<dbReference type="PROSITE" id="PS00358">
    <property type="entry name" value="RIBOSOMAL_L5"/>
    <property type="match status" value="1"/>
</dbReference>
<keyword evidence="5" id="KW-0694">RNA-binding</keyword>
<dbReference type="GO" id="GO:0019843">
    <property type="term" value="F:rRNA binding"/>
    <property type="evidence" value="ECO:0007669"/>
    <property type="project" value="UniProtKB-UniRule"/>
</dbReference>
<evidence type="ECO:0000256" key="1">
    <source>
        <dbReference type="ARBA" id="ARBA00008553"/>
    </source>
</evidence>
<keyword evidence="3 5" id="KW-0687">Ribonucleoprotein</keyword>
<dbReference type="Pfam" id="PF00281">
    <property type="entry name" value="Ribosomal_L5"/>
    <property type="match status" value="1"/>
</dbReference>
<dbReference type="Pfam" id="PF00673">
    <property type="entry name" value="Ribosomal_L5_C"/>
    <property type="match status" value="1"/>
</dbReference>
<feature type="domain" description="Large ribosomal subunit protein uL5 N-terminal" evidence="7">
    <location>
        <begin position="28"/>
        <end position="84"/>
    </location>
</feature>